<evidence type="ECO:0000256" key="2">
    <source>
        <dbReference type="ARBA" id="ARBA00004141"/>
    </source>
</evidence>
<accession>A0A4Q7DIN4</accession>
<evidence type="ECO:0000256" key="14">
    <source>
        <dbReference type="SAM" id="Phobius"/>
    </source>
</evidence>
<dbReference type="PROSITE" id="PS50042">
    <property type="entry name" value="CNMP_BINDING_3"/>
    <property type="match status" value="1"/>
</dbReference>
<evidence type="ECO:0000256" key="11">
    <source>
        <dbReference type="ARBA" id="ARBA00022989"/>
    </source>
</evidence>
<keyword evidence="7" id="KW-1003">Cell membrane</keyword>
<dbReference type="SMART" id="SM00100">
    <property type="entry name" value="cNMP"/>
    <property type="match status" value="1"/>
</dbReference>
<dbReference type="InterPro" id="IPR018490">
    <property type="entry name" value="cNMP-bd_dom_sf"/>
</dbReference>
<dbReference type="RefSeq" id="WP_130154097.1">
    <property type="nucleotide sequence ID" value="NZ_SCFB01000006.1"/>
</dbReference>
<protein>
    <submittedName>
        <fullName evidence="16">Cyclic nucleotide-binding domain-containing protein</fullName>
    </submittedName>
</protein>
<dbReference type="Gene3D" id="2.60.120.10">
    <property type="entry name" value="Jelly Rolls"/>
    <property type="match status" value="1"/>
</dbReference>
<dbReference type="InterPro" id="IPR014710">
    <property type="entry name" value="RmlC-like_jellyroll"/>
</dbReference>
<proteinExistence type="inferred from homology"/>
<reference evidence="16 17" key="1">
    <citation type="submission" date="2018-10" db="EMBL/GenBank/DDBJ databases">
        <title>An updated phylogeny of the Alphaproteobacteria reveals that the parasitic Rickettsiales and Holosporales have independent origins.</title>
        <authorList>
            <person name="Munoz-Gomez S.A."/>
            <person name="Hess S."/>
            <person name="Burger G."/>
            <person name="Lang B.F."/>
            <person name="Susko E."/>
            <person name="Slamovits C.H."/>
            <person name="Roger A.J."/>
        </authorList>
    </citation>
    <scope>NUCLEOTIDE SEQUENCE [LARGE SCALE GENOMIC DNA]</scope>
    <source>
        <strain evidence="16">HOLO01</strain>
    </source>
</reference>
<organism evidence="16 17">
    <name type="scientific">Candidatus Finniella inopinata</name>
    <dbReference type="NCBI Taxonomy" id="1696036"/>
    <lineage>
        <taxon>Bacteria</taxon>
        <taxon>Pseudomonadati</taxon>
        <taxon>Pseudomonadota</taxon>
        <taxon>Alphaproteobacteria</taxon>
        <taxon>Holosporales</taxon>
        <taxon>Candidatus Paracaedibacteraceae</taxon>
        <taxon>Candidatus Finniella</taxon>
    </lineage>
</organism>
<dbReference type="CDD" id="cd00038">
    <property type="entry name" value="CAP_ED"/>
    <property type="match status" value="1"/>
</dbReference>
<evidence type="ECO:0000256" key="4">
    <source>
        <dbReference type="ARBA" id="ARBA00007146"/>
    </source>
</evidence>
<keyword evidence="8 14" id="KW-0812">Transmembrane</keyword>
<dbReference type="GO" id="GO:0007155">
    <property type="term" value="P:cell adhesion"/>
    <property type="evidence" value="ECO:0007669"/>
    <property type="project" value="UniProtKB-KW"/>
</dbReference>
<evidence type="ECO:0000256" key="1">
    <source>
        <dbReference type="ARBA" id="ARBA00004124"/>
    </source>
</evidence>
<dbReference type="InterPro" id="IPR000595">
    <property type="entry name" value="cNMP-bd_dom"/>
</dbReference>
<evidence type="ECO:0000256" key="3">
    <source>
        <dbReference type="ARBA" id="ARBA00004435"/>
    </source>
</evidence>
<evidence type="ECO:0000256" key="10">
    <source>
        <dbReference type="ARBA" id="ARBA00022949"/>
    </source>
</evidence>
<gene>
    <name evidence="16" type="ORF">EQU50_05260</name>
</gene>
<dbReference type="SUPFAM" id="SSF51206">
    <property type="entry name" value="cAMP-binding domain-like"/>
    <property type="match status" value="1"/>
</dbReference>
<feature type="domain" description="Cyclic nucleotide-binding" evidence="15">
    <location>
        <begin position="94"/>
        <end position="209"/>
    </location>
</feature>
<keyword evidence="17" id="KW-1185">Reference proteome</keyword>
<feature type="transmembrane region" description="Helical" evidence="14">
    <location>
        <begin position="61"/>
        <end position="81"/>
    </location>
</feature>
<dbReference type="PANTHER" id="PTHR12101">
    <property type="entry name" value="POPEYE DOMAIN CONTAINING PROTEIN"/>
    <property type="match status" value="1"/>
</dbReference>
<dbReference type="GO" id="GO:0005923">
    <property type="term" value="C:bicellular tight junction"/>
    <property type="evidence" value="ECO:0007669"/>
    <property type="project" value="UniProtKB-SubCell"/>
</dbReference>
<dbReference type="Pfam" id="PF04831">
    <property type="entry name" value="POPDC1-3"/>
    <property type="match status" value="1"/>
</dbReference>
<evidence type="ECO:0000256" key="7">
    <source>
        <dbReference type="ARBA" id="ARBA00022475"/>
    </source>
</evidence>
<dbReference type="PANTHER" id="PTHR12101:SF17">
    <property type="entry name" value="BLOOD VESSEL EPICARDIAL SUBSTANCE"/>
    <property type="match status" value="1"/>
</dbReference>
<dbReference type="InterPro" id="IPR006916">
    <property type="entry name" value="POPDC1-3"/>
</dbReference>
<evidence type="ECO:0000256" key="6">
    <source>
        <dbReference type="ARBA" id="ARBA00022473"/>
    </source>
</evidence>
<feature type="transmembrane region" description="Helical" evidence="14">
    <location>
        <begin position="29"/>
        <end position="49"/>
    </location>
</feature>
<dbReference type="Pfam" id="PF00027">
    <property type="entry name" value="cNMP_binding"/>
    <property type="match status" value="1"/>
</dbReference>
<name>A0A4Q7DIN4_9PROT</name>
<evidence type="ECO:0000256" key="8">
    <source>
        <dbReference type="ARBA" id="ARBA00022692"/>
    </source>
</evidence>
<dbReference type="InterPro" id="IPR055272">
    <property type="entry name" value="POPDC1-3_dom"/>
</dbReference>
<dbReference type="Proteomes" id="UP000293550">
    <property type="component" value="Unassembled WGS sequence"/>
</dbReference>
<keyword evidence="5" id="KW-0796">Tight junction</keyword>
<comment type="similarity">
    <text evidence="4">Belongs to the popeye family.</text>
</comment>
<dbReference type="OrthoDB" id="7946922at2"/>
<dbReference type="GO" id="GO:0030552">
    <property type="term" value="F:cAMP binding"/>
    <property type="evidence" value="ECO:0007669"/>
    <property type="project" value="TreeGrafter"/>
</dbReference>
<feature type="transmembrane region" description="Helical" evidence="14">
    <location>
        <begin position="6"/>
        <end position="24"/>
    </location>
</feature>
<sequence>MEESGFVSILGHLEYILLIVAFMLRNMVYLRLLTLLSSSLAIVYYSFFLEKPLLINVGWETIFSLVNVYQLLVIAYELYFISFSAEEEKIYKESFSKFSPLQFKKLLKYGKYLPFEAGDYLIKENEPVEKLSFICSGKMEIIHDNKVIAYCKSGNIIGELSFLSGSLATADVKAVEKGVCLFWDQAHLKKLLEKDEEIFAKFQLTFNDELAKKIVAHNS</sequence>
<dbReference type="AlphaFoldDB" id="A0A4Q7DIN4"/>
<keyword evidence="6" id="KW-0217">Developmental protein</keyword>
<evidence type="ECO:0000259" key="15">
    <source>
        <dbReference type="PROSITE" id="PS50042"/>
    </source>
</evidence>
<evidence type="ECO:0000313" key="16">
    <source>
        <dbReference type="EMBL" id="RZI45844.1"/>
    </source>
</evidence>
<evidence type="ECO:0000256" key="5">
    <source>
        <dbReference type="ARBA" id="ARBA00022427"/>
    </source>
</evidence>
<dbReference type="EMBL" id="SCFB01000006">
    <property type="protein sequence ID" value="RZI45844.1"/>
    <property type="molecule type" value="Genomic_DNA"/>
</dbReference>
<keyword evidence="13" id="KW-0325">Glycoprotein</keyword>
<keyword evidence="10" id="KW-0965">Cell junction</keyword>
<keyword evidence="12 14" id="KW-0472">Membrane</keyword>
<comment type="subcellular location">
    <subcellularLocation>
        <location evidence="3">Cell junction</location>
        <location evidence="3">Tight junction</location>
    </subcellularLocation>
    <subcellularLocation>
        <location evidence="1">Lateral cell membrane</location>
    </subcellularLocation>
    <subcellularLocation>
        <location evidence="2">Membrane</location>
        <topology evidence="2">Multi-pass membrane protein</topology>
    </subcellularLocation>
</comment>
<evidence type="ECO:0000256" key="9">
    <source>
        <dbReference type="ARBA" id="ARBA00022889"/>
    </source>
</evidence>
<keyword evidence="11 14" id="KW-1133">Transmembrane helix</keyword>
<evidence type="ECO:0000256" key="13">
    <source>
        <dbReference type="ARBA" id="ARBA00023180"/>
    </source>
</evidence>
<keyword evidence="9" id="KW-0130">Cell adhesion</keyword>
<dbReference type="GO" id="GO:0016328">
    <property type="term" value="C:lateral plasma membrane"/>
    <property type="evidence" value="ECO:0007669"/>
    <property type="project" value="UniProtKB-SubCell"/>
</dbReference>
<evidence type="ECO:0000256" key="12">
    <source>
        <dbReference type="ARBA" id="ARBA00023136"/>
    </source>
</evidence>
<comment type="caution">
    <text evidence="16">The sequence shown here is derived from an EMBL/GenBank/DDBJ whole genome shotgun (WGS) entry which is preliminary data.</text>
</comment>
<evidence type="ECO:0000313" key="17">
    <source>
        <dbReference type="Proteomes" id="UP000293550"/>
    </source>
</evidence>